<dbReference type="EMBL" id="OMOI01000002">
    <property type="protein sequence ID" value="SPF78521.1"/>
    <property type="molecule type" value="Genomic_DNA"/>
</dbReference>
<sequence length="242" mass="27158">MDRDVYQRMSELEANHWWFVARRKIIGTLVRRKADLPSDARIMEAGCGSGGNLAMLQKFGALDAFEYDDVAREMSRDLSGLDVQFGALPDDLPFAPRDYHLIGLFDVLEHVEQDEASLAALGARLAPGGKLLVTVPAFPFMWSRHDETHHHFRRYTRKSLTEVASRAGLRVTYCSYFNMYLFPVAVVVRALKKLTGRDTPDDDMPPAPVNAAMKTLFSSERHFLGRISLPFGLSLAAVIEKA</sequence>
<name>A0A2R8AR21_9RHOB</name>
<evidence type="ECO:0008006" key="3">
    <source>
        <dbReference type="Google" id="ProtNLM"/>
    </source>
</evidence>
<dbReference type="Pfam" id="PF13489">
    <property type="entry name" value="Methyltransf_23"/>
    <property type="match status" value="1"/>
</dbReference>
<dbReference type="SUPFAM" id="SSF53335">
    <property type="entry name" value="S-adenosyl-L-methionine-dependent methyltransferases"/>
    <property type="match status" value="1"/>
</dbReference>
<keyword evidence="2" id="KW-1185">Reference proteome</keyword>
<gene>
    <name evidence="1" type="ORF">ALP8811_02448</name>
</gene>
<protein>
    <recommendedName>
        <fullName evidence="3">2-polyprenyl-6-hydroxyphenol methylase</fullName>
    </recommendedName>
</protein>
<accession>A0A2R8AR21</accession>
<dbReference type="AlphaFoldDB" id="A0A2R8AR21"/>
<evidence type="ECO:0000313" key="2">
    <source>
        <dbReference type="Proteomes" id="UP000244911"/>
    </source>
</evidence>
<dbReference type="CDD" id="cd02440">
    <property type="entry name" value="AdoMet_MTases"/>
    <property type="match status" value="1"/>
</dbReference>
<dbReference type="InterPro" id="IPR029063">
    <property type="entry name" value="SAM-dependent_MTases_sf"/>
</dbReference>
<dbReference type="Gene3D" id="3.40.50.150">
    <property type="entry name" value="Vaccinia Virus protein VP39"/>
    <property type="match status" value="1"/>
</dbReference>
<dbReference type="Proteomes" id="UP000244911">
    <property type="component" value="Unassembled WGS sequence"/>
</dbReference>
<reference evidence="1 2" key="1">
    <citation type="submission" date="2018-03" db="EMBL/GenBank/DDBJ databases">
        <authorList>
            <person name="Keele B.F."/>
        </authorList>
    </citation>
    <scope>NUCLEOTIDE SEQUENCE [LARGE SCALE GENOMIC DNA]</scope>
    <source>
        <strain evidence="1 2">CECT 8811</strain>
    </source>
</reference>
<organism evidence="1 2">
    <name type="scientific">Aliiroseovarius pelagivivens</name>
    <dbReference type="NCBI Taxonomy" id="1639690"/>
    <lineage>
        <taxon>Bacteria</taxon>
        <taxon>Pseudomonadati</taxon>
        <taxon>Pseudomonadota</taxon>
        <taxon>Alphaproteobacteria</taxon>
        <taxon>Rhodobacterales</taxon>
        <taxon>Paracoccaceae</taxon>
        <taxon>Aliiroseovarius</taxon>
    </lineage>
</organism>
<dbReference type="RefSeq" id="WP_108857535.1">
    <property type="nucleotide sequence ID" value="NZ_OMOI01000002.1"/>
</dbReference>
<evidence type="ECO:0000313" key="1">
    <source>
        <dbReference type="EMBL" id="SPF78521.1"/>
    </source>
</evidence>
<proteinExistence type="predicted"/>
<dbReference type="OrthoDB" id="9810247at2"/>